<dbReference type="Pfam" id="PF13386">
    <property type="entry name" value="DsbD_2"/>
    <property type="match status" value="1"/>
</dbReference>
<feature type="transmembrane region" description="Helical" evidence="1">
    <location>
        <begin position="40"/>
        <end position="67"/>
    </location>
</feature>
<organism evidence="3 4">
    <name type="scientific">Chlorobaculum tepidum (strain ATCC 49652 / DSM 12025 / NBRC 103806 / TLS)</name>
    <name type="common">Chlorobium tepidum</name>
    <dbReference type="NCBI Taxonomy" id="194439"/>
    <lineage>
        <taxon>Bacteria</taxon>
        <taxon>Pseudomonadati</taxon>
        <taxon>Chlorobiota</taxon>
        <taxon>Chlorobiia</taxon>
        <taxon>Chlorobiales</taxon>
        <taxon>Chlorobiaceae</taxon>
        <taxon>Chlorobaculum</taxon>
    </lineage>
</organism>
<dbReference type="STRING" id="194439.CT0816"/>
<keyword evidence="4" id="KW-1185">Reference proteome</keyword>
<feature type="domain" description="Urease accessory protein UreH-like transmembrane" evidence="2">
    <location>
        <begin position="7"/>
        <end position="130"/>
    </location>
</feature>
<feature type="transmembrane region" description="Helical" evidence="1">
    <location>
        <begin position="6"/>
        <end position="28"/>
    </location>
</feature>
<gene>
    <name evidence="3" type="ordered locus">CT0816</name>
</gene>
<dbReference type="InterPro" id="IPR039447">
    <property type="entry name" value="UreH-like_TM_dom"/>
</dbReference>
<evidence type="ECO:0000256" key="1">
    <source>
        <dbReference type="SAM" id="Phobius"/>
    </source>
</evidence>
<protein>
    <recommendedName>
        <fullName evidence="2">Urease accessory protein UreH-like transmembrane domain-containing protein</fullName>
    </recommendedName>
</protein>
<evidence type="ECO:0000259" key="2">
    <source>
        <dbReference type="Pfam" id="PF13386"/>
    </source>
</evidence>
<sequence>MLPELIRVTGYAVAVVVLFFGLSASGLLSSLTIDSKSSSGAFFLFGLIRSLPTGFMTILLPCGFTMAAEGAAILSGNPWQGMTIMTFFVMGTMLPLLVIVMSGSELSNKPSTSRVFMKTAGLLVIFFTLYNLNSQFGLAAKVAGRNEPPAQLKTAATTGSARIIRTASSNSYFSTNRFDVKKGEKNRTRSPAPWVCPGGGSSTSSNYSGVPAMQKIGLSAYAARMARTMVRDQ</sequence>
<keyword evidence="1" id="KW-0472">Membrane</keyword>
<evidence type="ECO:0000313" key="3">
    <source>
        <dbReference type="EMBL" id="AAM72052.1"/>
    </source>
</evidence>
<dbReference type="eggNOG" id="COG2836">
    <property type="taxonomic scope" value="Bacteria"/>
</dbReference>
<name>Q8KE74_CHLTE</name>
<reference evidence="3 4" key="1">
    <citation type="journal article" date="2002" name="Proc. Natl. Acad. Sci. U.S.A.">
        <title>The complete genome sequence of Chlorobium tepidum TLS, a photosynthetic, anaerobic, green-sulfur bacterium.</title>
        <authorList>
            <person name="Eisen J.A."/>
            <person name="Nelson K.E."/>
            <person name="Paulsen I.T."/>
            <person name="Heidelberg J.F."/>
            <person name="Wu M."/>
            <person name="Dodson R.J."/>
            <person name="Deboy R."/>
            <person name="Gwinn M.L."/>
            <person name="Nelson W.C."/>
            <person name="Haft D.H."/>
            <person name="Hickey E.K."/>
            <person name="Peterson J.D."/>
            <person name="Durkin A.S."/>
            <person name="Kolonay J.L."/>
            <person name="Yang F."/>
            <person name="Holt I."/>
            <person name="Umayam L.A."/>
            <person name="Mason T."/>
            <person name="Brenner M."/>
            <person name="Shea T.P."/>
            <person name="Parksey D."/>
            <person name="Nierman W.C."/>
            <person name="Feldblyum T.V."/>
            <person name="Hansen C.L."/>
            <person name="Craven M.B."/>
            <person name="Radune D."/>
            <person name="Vamathevan J."/>
            <person name="Khouri H."/>
            <person name="White O."/>
            <person name="Gruber T.M."/>
            <person name="Ketchum K.A."/>
            <person name="Venter J.C."/>
            <person name="Tettelin H."/>
            <person name="Bryant D.A."/>
            <person name="Fraser C.M."/>
        </authorList>
    </citation>
    <scope>NUCLEOTIDE SEQUENCE [LARGE SCALE GENOMIC DNA]</scope>
    <source>
        <strain evidence="4">ATCC 49652 / DSM 12025 / NBRC 103806 / TLS</strain>
    </source>
</reference>
<proteinExistence type="predicted"/>
<dbReference type="PATRIC" id="fig|194439.7.peg.741"/>
<keyword evidence="1" id="KW-1133">Transmembrane helix</keyword>
<accession>Q8KE74</accession>
<dbReference type="OrthoDB" id="594443at2"/>
<dbReference type="Proteomes" id="UP000001007">
    <property type="component" value="Chromosome"/>
</dbReference>
<feature type="transmembrane region" description="Helical" evidence="1">
    <location>
        <begin position="79"/>
        <end position="103"/>
    </location>
</feature>
<keyword evidence="1" id="KW-0812">Transmembrane</keyword>
<dbReference type="EnsemblBacteria" id="AAM72052">
    <property type="protein sequence ID" value="AAM72052"/>
    <property type="gene ID" value="CT0816"/>
</dbReference>
<dbReference type="EMBL" id="AE006470">
    <property type="protein sequence ID" value="AAM72052.1"/>
    <property type="molecule type" value="Genomic_DNA"/>
</dbReference>
<dbReference type="KEGG" id="cte:CT0816"/>
<evidence type="ECO:0000313" key="4">
    <source>
        <dbReference type="Proteomes" id="UP000001007"/>
    </source>
</evidence>
<dbReference type="HOGENOM" id="CLU_1188253_0_0_10"/>
<dbReference type="RefSeq" id="WP_010932497.1">
    <property type="nucleotide sequence ID" value="NC_002932.3"/>
</dbReference>
<dbReference type="AlphaFoldDB" id="Q8KE74"/>